<evidence type="ECO:0000313" key="2">
    <source>
        <dbReference type="Proteomes" id="UP001172457"/>
    </source>
</evidence>
<dbReference type="InterPro" id="IPR036397">
    <property type="entry name" value="RNaseH_sf"/>
</dbReference>
<gene>
    <name evidence="1" type="ORF">OSB04_012163</name>
</gene>
<dbReference type="Gene3D" id="3.30.420.10">
    <property type="entry name" value="Ribonuclease H-like superfamily/Ribonuclease H"/>
    <property type="match status" value="1"/>
</dbReference>
<dbReference type="Proteomes" id="UP001172457">
    <property type="component" value="Chromosome 3"/>
</dbReference>
<accession>A0AA38TAV4</accession>
<name>A0AA38TAV4_9ASTR</name>
<keyword evidence="2" id="KW-1185">Reference proteome</keyword>
<organism evidence="1 2">
    <name type="scientific">Centaurea solstitialis</name>
    <name type="common">yellow star-thistle</name>
    <dbReference type="NCBI Taxonomy" id="347529"/>
    <lineage>
        <taxon>Eukaryota</taxon>
        <taxon>Viridiplantae</taxon>
        <taxon>Streptophyta</taxon>
        <taxon>Embryophyta</taxon>
        <taxon>Tracheophyta</taxon>
        <taxon>Spermatophyta</taxon>
        <taxon>Magnoliopsida</taxon>
        <taxon>eudicotyledons</taxon>
        <taxon>Gunneridae</taxon>
        <taxon>Pentapetalae</taxon>
        <taxon>asterids</taxon>
        <taxon>campanulids</taxon>
        <taxon>Asterales</taxon>
        <taxon>Asteraceae</taxon>
        <taxon>Carduoideae</taxon>
        <taxon>Cardueae</taxon>
        <taxon>Centaureinae</taxon>
        <taxon>Centaurea</taxon>
    </lineage>
</organism>
<dbReference type="AlphaFoldDB" id="A0AA38TAV4"/>
<protein>
    <submittedName>
        <fullName evidence="1">Uncharacterized protein</fullName>
    </submittedName>
</protein>
<proteinExistence type="predicted"/>
<dbReference type="PANTHER" id="PTHR42648">
    <property type="entry name" value="TRANSPOSASE, PUTATIVE-RELATED"/>
    <property type="match status" value="1"/>
</dbReference>
<dbReference type="SUPFAM" id="SSF53098">
    <property type="entry name" value="Ribonuclease H-like"/>
    <property type="match status" value="1"/>
</dbReference>
<reference evidence="1" key="1">
    <citation type="submission" date="2023-03" db="EMBL/GenBank/DDBJ databases">
        <title>Chromosome-scale reference genome and RAD-based genetic map of yellow starthistle (Centaurea solstitialis) reveal putative structural variation and QTLs associated with invader traits.</title>
        <authorList>
            <person name="Reatini B."/>
            <person name="Cang F.A."/>
            <person name="Jiang Q."/>
            <person name="Mckibben M.T.W."/>
            <person name="Barker M.S."/>
            <person name="Rieseberg L.H."/>
            <person name="Dlugosch K.M."/>
        </authorList>
    </citation>
    <scope>NUCLEOTIDE SEQUENCE</scope>
    <source>
        <strain evidence="1">CAN-66</strain>
        <tissue evidence="1">Leaf</tissue>
    </source>
</reference>
<dbReference type="GO" id="GO:0003676">
    <property type="term" value="F:nucleic acid binding"/>
    <property type="evidence" value="ECO:0007669"/>
    <property type="project" value="InterPro"/>
</dbReference>
<dbReference type="PANTHER" id="PTHR42648:SF28">
    <property type="entry name" value="TRANSPOSON-ENCODED PROTEIN WITH RIBONUCLEASE H-LIKE AND RETROVIRUS ZINC FINGER-LIKE DOMAINS"/>
    <property type="match status" value="1"/>
</dbReference>
<sequence length="200" mass="22750">MLVKALNHLPIYHARNTSTKRRCGKTQYPLMDMVRSMIANSILPQFLWIEALKASVHILNCVPSKSIPKTPYEIWTGRKPKLNYLKGCPAEAKTQRQYLVILWVIPRSKGYRFYSPSRTTRIVEIRCAEFLENNDNSGCNSSKILKLNEPTTPNQTPNILVSMPMSNQGSTSTSTLQNEDVVPMEDESLHHDIPHNNEAV</sequence>
<dbReference type="InterPro" id="IPR012337">
    <property type="entry name" value="RNaseH-like_sf"/>
</dbReference>
<comment type="caution">
    <text evidence="1">The sequence shown here is derived from an EMBL/GenBank/DDBJ whole genome shotgun (WGS) entry which is preliminary data.</text>
</comment>
<dbReference type="EMBL" id="JARYMX010000003">
    <property type="protein sequence ID" value="KAJ9557549.1"/>
    <property type="molecule type" value="Genomic_DNA"/>
</dbReference>
<dbReference type="InterPro" id="IPR039537">
    <property type="entry name" value="Retrotran_Ty1/copia-like"/>
</dbReference>
<evidence type="ECO:0000313" key="1">
    <source>
        <dbReference type="EMBL" id="KAJ9557549.1"/>
    </source>
</evidence>